<evidence type="ECO:0000256" key="1">
    <source>
        <dbReference type="SAM" id="MobiDB-lite"/>
    </source>
</evidence>
<dbReference type="Pfam" id="PF11755">
    <property type="entry name" value="DUF3311"/>
    <property type="match status" value="1"/>
</dbReference>
<keyword evidence="2" id="KW-1133">Transmembrane helix</keyword>
<keyword evidence="4" id="KW-1185">Reference proteome</keyword>
<dbReference type="Proteomes" id="UP000324104">
    <property type="component" value="Unassembled WGS sequence"/>
</dbReference>
<evidence type="ECO:0000313" key="3">
    <source>
        <dbReference type="EMBL" id="TYT62119.1"/>
    </source>
</evidence>
<keyword evidence="2" id="KW-0812">Transmembrane</keyword>
<comment type="caution">
    <text evidence="3">The sequence shown here is derived from an EMBL/GenBank/DDBJ whole genome shotgun (WGS) entry which is preliminary data.</text>
</comment>
<keyword evidence="2" id="KW-0472">Membrane</keyword>
<evidence type="ECO:0000256" key="2">
    <source>
        <dbReference type="SAM" id="Phobius"/>
    </source>
</evidence>
<accession>A0A5D5AK33</accession>
<dbReference type="InterPro" id="IPR021741">
    <property type="entry name" value="DUF3311"/>
</dbReference>
<sequence>MRRRELWGWITVAVVLSALAIPWFLWGDDTLIAGVPLWLWWHVGWMGLASIVFWLFAQRAWGIGIEATPSSSESEPKGQRRSSNSAAWGDEP</sequence>
<dbReference type="RefSeq" id="WP_149081456.1">
    <property type="nucleotide sequence ID" value="NZ_VTAW01000011.1"/>
</dbReference>
<protein>
    <submittedName>
        <fullName evidence="3">DUF3311 domain-containing protein</fullName>
    </submittedName>
</protein>
<evidence type="ECO:0000313" key="4">
    <source>
        <dbReference type="Proteomes" id="UP000324104"/>
    </source>
</evidence>
<feature type="region of interest" description="Disordered" evidence="1">
    <location>
        <begin position="67"/>
        <end position="92"/>
    </location>
</feature>
<organism evidence="3 4">
    <name type="scientific">Natrialba swarupiae</name>
    <dbReference type="NCBI Taxonomy" id="2448032"/>
    <lineage>
        <taxon>Archaea</taxon>
        <taxon>Methanobacteriati</taxon>
        <taxon>Methanobacteriota</taxon>
        <taxon>Stenosarchaea group</taxon>
        <taxon>Halobacteria</taxon>
        <taxon>Halobacteriales</taxon>
        <taxon>Natrialbaceae</taxon>
        <taxon>Natrialba</taxon>
    </lineage>
</organism>
<proteinExistence type="predicted"/>
<name>A0A5D5AK33_9EURY</name>
<reference evidence="3 4" key="1">
    <citation type="submission" date="2019-08" db="EMBL/GenBank/DDBJ databases">
        <title>Archaea genome.</title>
        <authorList>
            <person name="Kajale S."/>
            <person name="Shouche Y."/>
            <person name="Deshpande N."/>
            <person name="Sharma A."/>
        </authorList>
    </citation>
    <scope>NUCLEOTIDE SEQUENCE [LARGE SCALE GENOMIC DNA]</scope>
    <source>
        <strain evidence="3 4">ESP3B_9</strain>
    </source>
</reference>
<dbReference type="EMBL" id="VTAW01000011">
    <property type="protein sequence ID" value="TYT62119.1"/>
    <property type="molecule type" value="Genomic_DNA"/>
</dbReference>
<feature type="transmembrane region" description="Helical" evidence="2">
    <location>
        <begin position="38"/>
        <end position="57"/>
    </location>
</feature>
<gene>
    <name evidence="3" type="ORF">FYC77_10500</name>
</gene>
<dbReference type="AlphaFoldDB" id="A0A5D5AK33"/>
<feature type="transmembrane region" description="Helical" evidence="2">
    <location>
        <begin position="7"/>
        <end position="26"/>
    </location>
</feature>